<dbReference type="CDD" id="cd05471">
    <property type="entry name" value="pepsin_like"/>
    <property type="match status" value="1"/>
</dbReference>
<reference evidence="9 10" key="1">
    <citation type="journal article" date="2024" name="Science">
        <title>Giant polyketide synthase enzymes in the biosynthesis of giant marine polyether toxins.</title>
        <authorList>
            <person name="Fallon T.R."/>
            <person name="Shende V.V."/>
            <person name="Wierzbicki I.H."/>
            <person name="Pendleton A.L."/>
            <person name="Watervoot N.F."/>
            <person name="Auber R.P."/>
            <person name="Gonzalez D.J."/>
            <person name="Wisecaver J.H."/>
            <person name="Moore B.S."/>
        </authorList>
    </citation>
    <scope>NUCLEOTIDE SEQUENCE [LARGE SCALE GENOMIC DNA]</scope>
    <source>
        <strain evidence="9 10">12B1</strain>
    </source>
</reference>
<keyword evidence="2 7" id="KW-0645">Protease</keyword>
<dbReference type="PANTHER" id="PTHR13683">
    <property type="entry name" value="ASPARTYL PROTEASES"/>
    <property type="match status" value="1"/>
</dbReference>
<comment type="subcellular location">
    <subcellularLocation>
        <location evidence="5">Endomembrane system</location>
        <topology evidence="5">Single-pass type I membrane protein</topology>
    </subcellularLocation>
</comment>
<dbReference type="PANTHER" id="PTHR13683:SF375">
    <property type="entry name" value="PEPTIDASE A1 DOMAIN-CONTAINING PROTEIN"/>
    <property type="match status" value="1"/>
</dbReference>
<dbReference type="GO" id="GO:0006508">
    <property type="term" value="P:proteolysis"/>
    <property type="evidence" value="ECO:0007669"/>
    <property type="project" value="UniProtKB-KW"/>
</dbReference>
<dbReference type="Pfam" id="PF00026">
    <property type="entry name" value="Asp"/>
    <property type="match status" value="1"/>
</dbReference>
<keyword evidence="10" id="KW-1185">Reference proteome</keyword>
<feature type="active site" evidence="6">
    <location>
        <position position="76"/>
    </location>
</feature>
<evidence type="ECO:0000256" key="5">
    <source>
        <dbReference type="ARBA" id="ARBA00046288"/>
    </source>
</evidence>
<accession>A0AB34JJM5</accession>
<evidence type="ECO:0000259" key="8">
    <source>
        <dbReference type="PROSITE" id="PS51767"/>
    </source>
</evidence>
<evidence type="ECO:0000256" key="6">
    <source>
        <dbReference type="PIRSR" id="PIRSR601461-1"/>
    </source>
</evidence>
<evidence type="ECO:0000256" key="4">
    <source>
        <dbReference type="ARBA" id="ARBA00022801"/>
    </source>
</evidence>
<dbReference type="EMBL" id="JBGBPQ010000007">
    <property type="protein sequence ID" value="KAL1521780.1"/>
    <property type="molecule type" value="Genomic_DNA"/>
</dbReference>
<dbReference type="Proteomes" id="UP001515480">
    <property type="component" value="Unassembled WGS sequence"/>
</dbReference>
<dbReference type="PROSITE" id="PS51767">
    <property type="entry name" value="PEPTIDASE_A1"/>
    <property type="match status" value="1"/>
</dbReference>
<evidence type="ECO:0000256" key="3">
    <source>
        <dbReference type="ARBA" id="ARBA00022729"/>
    </source>
</evidence>
<name>A0AB34JJM5_PRYPA</name>
<keyword evidence="7" id="KW-0064">Aspartyl protease</keyword>
<feature type="domain" description="Peptidase A1" evidence="8">
    <location>
        <begin position="58"/>
        <end position="384"/>
    </location>
</feature>
<keyword evidence="4 7" id="KW-0378">Hydrolase</keyword>
<feature type="active site" evidence="6">
    <location>
        <position position="263"/>
    </location>
</feature>
<dbReference type="PROSITE" id="PS00141">
    <property type="entry name" value="ASP_PROTEASE"/>
    <property type="match status" value="1"/>
</dbReference>
<dbReference type="GO" id="GO:0012505">
    <property type="term" value="C:endomembrane system"/>
    <property type="evidence" value="ECO:0007669"/>
    <property type="project" value="UniProtKB-SubCell"/>
</dbReference>
<dbReference type="InterPro" id="IPR021109">
    <property type="entry name" value="Peptidase_aspartic_dom_sf"/>
</dbReference>
<evidence type="ECO:0000256" key="7">
    <source>
        <dbReference type="RuleBase" id="RU000454"/>
    </source>
</evidence>
<proteinExistence type="inferred from homology"/>
<evidence type="ECO:0000313" key="9">
    <source>
        <dbReference type="EMBL" id="KAL1521780.1"/>
    </source>
</evidence>
<dbReference type="InterPro" id="IPR034164">
    <property type="entry name" value="Pepsin-like_dom"/>
</dbReference>
<comment type="caution">
    <text evidence="9">The sequence shown here is derived from an EMBL/GenBank/DDBJ whole genome shotgun (WGS) entry which is preliminary data.</text>
</comment>
<sequence length="477" mass="49847">MLLSLLLSPAAPATPQRPHAVHLGRYTTNAAPTSRVHALLANGSSIPAGGAVWPTAIYWARVEVGTPPISFPVAIDSGSGDLDIAGNGCSGCVTKPPNRAYDPASSSTSSAAFPYFFSNTYETCDLKQPTAPCTISGRLHKDQVSLAGLGPVEVTFGSILRQTSNFDQFKEIDGVMGFTMGGKQNVFAQLVASGKAKNVWAICMQAGSKSNGTLTIGGVDERLSDGPIEYVPDAGQGFHSVSVSSLVLGDHSPIAVGQPAILDTGTNVLLLPSKLMAQLKAQMCADTALAHCNELWGNQCVSLSKQEVAAYPPLALQLNSQTKLEMTASDYLLLGSPLATSSNQYCLGIRDGGSAGGNGFIIGDTTMRHYYLVFDLERKRIGWGKVRQCGSVDEGEVVFELHSNNVSSAASRCPHGEPANCAKIDFCTDCGNCPTAPCYCAECAAGYVKRSSGCGSIADMCVAASKPIKSTARSTTG</sequence>
<evidence type="ECO:0000256" key="1">
    <source>
        <dbReference type="ARBA" id="ARBA00007447"/>
    </source>
</evidence>
<protein>
    <recommendedName>
        <fullName evidence="8">Peptidase A1 domain-containing protein</fullName>
    </recommendedName>
</protein>
<keyword evidence="3" id="KW-0732">Signal</keyword>
<dbReference type="GO" id="GO:0004190">
    <property type="term" value="F:aspartic-type endopeptidase activity"/>
    <property type="evidence" value="ECO:0007669"/>
    <property type="project" value="UniProtKB-KW"/>
</dbReference>
<dbReference type="InterPro" id="IPR033121">
    <property type="entry name" value="PEPTIDASE_A1"/>
</dbReference>
<dbReference type="AlphaFoldDB" id="A0AB34JJM5"/>
<evidence type="ECO:0000256" key="2">
    <source>
        <dbReference type="ARBA" id="ARBA00022670"/>
    </source>
</evidence>
<organism evidence="9 10">
    <name type="scientific">Prymnesium parvum</name>
    <name type="common">Toxic golden alga</name>
    <dbReference type="NCBI Taxonomy" id="97485"/>
    <lineage>
        <taxon>Eukaryota</taxon>
        <taxon>Haptista</taxon>
        <taxon>Haptophyta</taxon>
        <taxon>Prymnesiophyceae</taxon>
        <taxon>Prymnesiales</taxon>
        <taxon>Prymnesiaceae</taxon>
        <taxon>Prymnesium</taxon>
    </lineage>
</organism>
<dbReference type="Gene3D" id="2.40.70.10">
    <property type="entry name" value="Acid Proteases"/>
    <property type="match status" value="2"/>
</dbReference>
<dbReference type="InterPro" id="IPR001969">
    <property type="entry name" value="Aspartic_peptidase_AS"/>
</dbReference>
<gene>
    <name evidence="9" type="ORF">AB1Y20_021433</name>
</gene>
<dbReference type="InterPro" id="IPR001461">
    <property type="entry name" value="Aspartic_peptidase_A1"/>
</dbReference>
<dbReference type="PRINTS" id="PR00792">
    <property type="entry name" value="PEPSIN"/>
</dbReference>
<comment type="similarity">
    <text evidence="1 7">Belongs to the peptidase A1 family.</text>
</comment>
<evidence type="ECO:0000313" key="10">
    <source>
        <dbReference type="Proteomes" id="UP001515480"/>
    </source>
</evidence>
<dbReference type="SUPFAM" id="SSF50630">
    <property type="entry name" value="Acid proteases"/>
    <property type="match status" value="1"/>
</dbReference>